<evidence type="ECO:0000256" key="6">
    <source>
        <dbReference type="ARBA" id="ARBA00023136"/>
    </source>
</evidence>
<feature type="region of interest" description="Disordered" evidence="7">
    <location>
        <begin position="954"/>
        <end position="974"/>
    </location>
</feature>
<keyword evidence="3" id="KW-0813">Transport</keyword>
<evidence type="ECO:0000256" key="3">
    <source>
        <dbReference type="ARBA" id="ARBA00022448"/>
    </source>
</evidence>
<feature type="transmembrane region" description="Helical" evidence="8">
    <location>
        <begin position="36"/>
        <end position="58"/>
    </location>
</feature>
<dbReference type="GO" id="GO:0005227">
    <property type="term" value="F:calcium-activated cation channel activity"/>
    <property type="evidence" value="ECO:0007669"/>
    <property type="project" value="InterPro"/>
</dbReference>
<evidence type="ECO:0000256" key="4">
    <source>
        <dbReference type="ARBA" id="ARBA00022692"/>
    </source>
</evidence>
<feature type="transmembrane region" description="Helical" evidence="8">
    <location>
        <begin position="165"/>
        <end position="184"/>
    </location>
</feature>
<keyword evidence="5 8" id="KW-1133">Transmembrane helix</keyword>
<dbReference type="PANTHER" id="PTHR13018:SF143">
    <property type="entry name" value="CSC1_OSCA1-LIKE 7TM REGION DOMAIN-CONTAINING PROTEIN"/>
    <property type="match status" value="1"/>
</dbReference>
<gene>
    <name evidence="13" type="ORF">LAESUDRAFT_652018</name>
</gene>
<accession>A0A165EHU0</accession>
<name>A0A165EHU0_9APHY</name>
<organism evidence="13 14">
    <name type="scientific">Laetiporus sulphureus 93-53</name>
    <dbReference type="NCBI Taxonomy" id="1314785"/>
    <lineage>
        <taxon>Eukaryota</taxon>
        <taxon>Fungi</taxon>
        <taxon>Dikarya</taxon>
        <taxon>Basidiomycota</taxon>
        <taxon>Agaricomycotina</taxon>
        <taxon>Agaricomycetes</taxon>
        <taxon>Polyporales</taxon>
        <taxon>Laetiporus</taxon>
    </lineage>
</organism>
<dbReference type="STRING" id="1314785.A0A165EHU0"/>
<dbReference type="InterPro" id="IPR003864">
    <property type="entry name" value="CSC1/OSCA1-like_7TM"/>
</dbReference>
<feature type="domain" description="10TM putative phosphate transporter extracellular tail" evidence="10">
    <location>
        <begin position="903"/>
        <end position="968"/>
    </location>
</feature>
<feature type="transmembrane region" description="Helical" evidence="8">
    <location>
        <begin position="561"/>
        <end position="586"/>
    </location>
</feature>
<evidence type="ECO:0000256" key="5">
    <source>
        <dbReference type="ARBA" id="ARBA00022989"/>
    </source>
</evidence>
<feature type="transmembrane region" description="Helical" evidence="8">
    <location>
        <begin position="121"/>
        <end position="140"/>
    </location>
</feature>
<feature type="domain" description="CSC1/OSCA1-like cytosolic" evidence="12">
    <location>
        <begin position="210"/>
        <end position="454"/>
    </location>
</feature>
<dbReference type="Pfam" id="PF02714">
    <property type="entry name" value="RSN1_7TM"/>
    <property type="match status" value="1"/>
</dbReference>
<dbReference type="GO" id="GO:0005886">
    <property type="term" value="C:plasma membrane"/>
    <property type="evidence" value="ECO:0007669"/>
    <property type="project" value="TreeGrafter"/>
</dbReference>
<evidence type="ECO:0000256" key="1">
    <source>
        <dbReference type="ARBA" id="ARBA00004141"/>
    </source>
</evidence>
<reference evidence="13 14" key="1">
    <citation type="journal article" date="2016" name="Mol. Biol. Evol.">
        <title>Comparative Genomics of Early-Diverging Mushroom-Forming Fungi Provides Insights into the Origins of Lignocellulose Decay Capabilities.</title>
        <authorList>
            <person name="Nagy L.G."/>
            <person name="Riley R."/>
            <person name="Tritt A."/>
            <person name="Adam C."/>
            <person name="Daum C."/>
            <person name="Floudas D."/>
            <person name="Sun H."/>
            <person name="Yadav J.S."/>
            <person name="Pangilinan J."/>
            <person name="Larsson K.H."/>
            <person name="Matsuura K."/>
            <person name="Barry K."/>
            <person name="Labutti K."/>
            <person name="Kuo R."/>
            <person name="Ohm R.A."/>
            <person name="Bhattacharya S.S."/>
            <person name="Shirouzu T."/>
            <person name="Yoshinaga Y."/>
            <person name="Martin F.M."/>
            <person name="Grigoriev I.V."/>
            <person name="Hibbett D.S."/>
        </authorList>
    </citation>
    <scope>NUCLEOTIDE SEQUENCE [LARGE SCALE GENOMIC DNA]</scope>
    <source>
        <strain evidence="13 14">93-53</strain>
    </source>
</reference>
<protein>
    <submittedName>
        <fullName evidence="13">DUF221-domain-containing protein</fullName>
    </submittedName>
</protein>
<evidence type="ECO:0000256" key="8">
    <source>
        <dbReference type="SAM" id="Phobius"/>
    </source>
</evidence>
<feature type="domain" description="CSC1/OSCA1-like 7TM region" evidence="9">
    <location>
        <begin position="467"/>
        <end position="740"/>
    </location>
</feature>
<feature type="transmembrane region" description="Helical" evidence="8">
    <location>
        <begin position="684"/>
        <end position="703"/>
    </location>
</feature>
<feature type="compositionally biased region" description="Basic and acidic residues" evidence="7">
    <location>
        <begin position="390"/>
        <end position="402"/>
    </location>
</feature>
<dbReference type="Proteomes" id="UP000076871">
    <property type="component" value="Unassembled WGS sequence"/>
</dbReference>
<dbReference type="InParanoid" id="A0A165EHU0"/>
<dbReference type="PANTHER" id="PTHR13018">
    <property type="entry name" value="PROBABLE MEMBRANE PROTEIN DUF221-RELATED"/>
    <property type="match status" value="1"/>
</dbReference>
<dbReference type="InterPro" id="IPR032880">
    <property type="entry name" value="CSC1/OSCA1-like_N"/>
</dbReference>
<feature type="transmembrane region" description="Helical" evidence="8">
    <location>
        <begin position="467"/>
        <end position="491"/>
    </location>
</feature>
<dbReference type="GeneID" id="63821357"/>
<keyword evidence="14" id="KW-1185">Reference proteome</keyword>
<dbReference type="EMBL" id="KV427621">
    <property type="protein sequence ID" value="KZT07078.1"/>
    <property type="molecule type" value="Genomic_DNA"/>
</dbReference>
<feature type="transmembrane region" description="Helical" evidence="8">
    <location>
        <begin position="606"/>
        <end position="634"/>
    </location>
</feature>
<comment type="subcellular location">
    <subcellularLocation>
        <location evidence="1">Membrane</location>
        <topology evidence="1">Multi-pass membrane protein</topology>
    </subcellularLocation>
</comment>
<feature type="region of interest" description="Disordered" evidence="7">
    <location>
        <begin position="383"/>
        <end position="402"/>
    </location>
</feature>
<evidence type="ECO:0000259" key="9">
    <source>
        <dbReference type="Pfam" id="PF02714"/>
    </source>
</evidence>
<dbReference type="InterPro" id="IPR045122">
    <property type="entry name" value="Csc1-like"/>
</dbReference>
<evidence type="ECO:0000256" key="7">
    <source>
        <dbReference type="SAM" id="MobiDB-lite"/>
    </source>
</evidence>
<keyword evidence="6 8" id="KW-0472">Membrane</keyword>
<evidence type="ECO:0000259" key="12">
    <source>
        <dbReference type="Pfam" id="PF14703"/>
    </source>
</evidence>
<feature type="domain" description="CSC1/OSCA1-like N-terminal transmembrane" evidence="11">
    <location>
        <begin position="36"/>
        <end position="185"/>
    </location>
</feature>
<feature type="transmembrane region" description="Helical" evidence="8">
    <location>
        <begin position="724"/>
        <end position="744"/>
    </location>
</feature>
<evidence type="ECO:0000313" key="14">
    <source>
        <dbReference type="Proteomes" id="UP000076871"/>
    </source>
</evidence>
<evidence type="ECO:0000259" key="11">
    <source>
        <dbReference type="Pfam" id="PF13967"/>
    </source>
</evidence>
<dbReference type="AlphaFoldDB" id="A0A165EHU0"/>
<dbReference type="InterPro" id="IPR027815">
    <property type="entry name" value="CSC1/OSCA1-like_cyt"/>
</dbReference>
<comment type="similarity">
    <text evidence="2">Belongs to the CSC1 (TC 1.A.17) family.</text>
</comment>
<feature type="transmembrane region" description="Helical" evidence="8">
    <location>
        <begin position="756"/>
        <end position="773"/>
    </location>
</feature>
<dbReference type="Pfam" id="PF13967">
    <property type="entry name" value="RSN1_TM"/>
    <property type="match status" value="1"/>
</dbReference>
<dbReference type="Pfam" id="PF14703">
    <property type="entry name" value="PHM7_cyt"/>
    <property type="match status" value="1"/>
</dbReference>
<evidence type="ECO:0000313" key="13">
    <source>
        <dbReference type="EMBL" id="KZT07078.1"/>
    </source>
</evidence>
<proteinExistence type="inferred from homology"/>
<feature type="transmembrane region" description="Helical" evidence="8">
    <location>
        <begin position="511"/>
        <end position="540"/>
    </location>
</feature>
<dbReference type="RefSeq" id="XP_040764818.1">
    <property type="nucleotide sequence ID" value="XM_040904327.1"/>
</dbReference>
<dbReference type="FunCoup" id="A0A165EHU0">
    <property type="interactions" value="74"/>
</dbReference>
<dbReference type="Pfam" id="PF12621">
    <property type="entry name" value="PHM7_ext"/>
    <property type="match status" value="1"/>
</dbReference>
<sequence>MFAVPGLHSVELGVSDVLVRRDSDISEASSYSTSTFATALVFNAAVFGGELLAFTLLWRYFPAIYHPRTYVPPEGKRAPPFARNFILWPLSVFRANYADIKNANGLDAYFFVRYLRMMARVFFPIWIISWLILLPVYSVHTSNGESDSLTQFQFGNVGTGQQARLWAPLILTWLFTIWICWNIRHEMSHFVTTRQQWLIDPSNSSTAQANTILVTGVPKRYLTESALKNLFSHLPGGVAKVWLNRDLKEMPDLYDRQVSACLKLESAETQLLNTAVKRHNKRIKAAAKVAKKSRKKGGEDVADIDVSSDNRHLTDPSFTETDAERGDVLLAEKLVPKKKRPTHRLPLMSFLPSLPLVGKKVDSIDWAREEIIATAKALKIGRGAANSNEPDDKSDALKPDKDTAQTYPPLNSAFVLFNEQIAAHLAAQSLTHHAPYRMAEKHLGVVPDDVIWGNLNMNPYEAKIRIAISWAFTLGLIILWSFPVAFVGAVSNIRSLCATYSWLAWLCKLPAVVIGIISGVLSPVLLAVLMMLLPIVLRLLARFQGMTTRSAVELSLMHRYFMFLIIHSFLIVTVSSGIIAALPSLVEDTSSIPSMLAQHLPQASTFFLAYIILQGLSGTATGFLAYVSLAIYYVKLYLMGSTPRSIYHIKYQLQSTQWGSTFPSVTLLTCITIAYSVISPIINGLSAATFFLFYMLWKYRLLWQLGQPRSSETGGQFFPKAMQHVFIGLYVEQVCLAALFFLAQDESKHASAIPEGALMIVLIVFTAFFHVIINNSYDPLIQYLPLTLANHDRELLDANRVQAERELRDHESVSSAVEPIKVKRRHSENVEMRARTGPESCTLVDSKGKARNVEDVERDYDDDDARQSDKDNALVRKSILGVDDARQSDKDNAVVRKSILGLDEEAGPKDFYHPASVEPQQTIWIPVDLLGLGKAEEEVIREQGIKVTTRDAHMDEKGHVNISGEPPDYEPPVY</sequence>
<evidence type="ECO:0000259" key="10">
    <source>
        <dbReference type="Pfam" id="PF12621"/>
    </source>
</evidence>
<dbReference type="OrthoDB" id="1076608at2759"/>
<dbReference type="InterPro" id="IPR022257">
    <property type="entry name" value="PHM7_ext"/>
</dbReference>
<keyword evidence="4 8" id="KW-0812">Transmembrane</keyword>
<evidence type="ECO:0000256" key="2">
    <source>
        <dbReference type="ARBA" id="ARBA00007779"/>
    </source>
</evidence>